<evidence type="ECO:0000256" key="1">
    <source>
        <dbReference type="SAM" id="SignalP"/>
    </source>
</evidence>
<dbReference type="EMBL" id="KN834814">
    <property type="protein sequence ID" value="KIK54655.1"/>
    <property type="molecule type" value="Genomic_DNA"/>
</dbReference>
<dbReference type="Proteomes" id="UP000053593">
    <property type="component" value="Unassembled WGS sequence"/>
</dbReference>
<keyword evidence="3" id="KW-1185">Reference proteome</keyword>
<feature type="signal peptide" evidence="1">
    <location>
        <begin position="1"/>
        <end position="23"/>
    </location>
</feature>
<dbReference type="OrthoDB" id="3017475at2759"/>
<dbReference type="AlphaFoldDB" id="A0A0D0AVU0"/>
<protein>
    <submittedName>
        <fullName evidence="2">Uncharacterized protein</fullName>
    </submittedName>
</protein>
<accession>A0A0D0AVU0</accession>
<evidence type="ECO:0000313" key="3">
    <source>
        <dbReference type="Proteomes" id="UP000053593"/>
    </source>
</evidence>
<keyword evidence="1" id="KW-0732">Signal</keyword>
<evidence type="ECO:0000313" key="2">
    <source>
        <dbReference type="EMBL" id="KIK54655.1"/>
    </source>
</evidence>
<gene>
    <name evidence="2" type="ORF">GYMLUDRAFT_897744</name>
</gene>
<name>A0A0D0AVU0_9AGAR</name>
<organism evidence="2 3">
    <name type="scientific">Collybiopsis luxurians FD-317 M1</name>
    <dbReference type="NCBI Taxonomy" id="944289"/>
    <lineage>
        <taxon>Eukaryota</taxon>
        <taxon>Fungi</taxon>
        <taxon>Dikarya</taxon>
        <taxon>Basidiomycota</taxon>
        <taxon>Agaricomycotina</taxon>
        <taxon>Agaricomycetes</taxon>
        <taxon>Agaricomycetidae</taxon>
        <taxon>Agaricales</taxon>
        <taxon>Marasmiineae</taxon>
        <taxon>Omphalotaceae</taxon>
        <taxon>Collybiopsis</taxon>
        <taxon>Collybiopsis luxurians</taxon>
    </lineage>
</organism>
<feature type="chain" id="PRO_5002207419" evidence="1">
    <location>
        <begin position="24"/>
        <end position="179"/>
    </location>
</feature>
<dbReference type="HOGENOM" id="CLU_1499771_0_0_1"/>
<proteinExistence type="predicted"/>
<reference evidence="2 3" key="1">
    <citation type="submission" date="2014-04" db="EMBL/GenBank/DDBJ databases">
        <title>Evolutionary Origins and Diversification of the Mycorrhizal Mutualists.</title>
        <authorList>
            <consortium name="DOE Joint Genome Institute"/>
            <consortium name="Mycorrhizal Genomics Consortium"/>
            <person name="Kohler A."/>
            <person name="Kuo A."/>
            <person name="Nagy L.G."/>
            <person name="Floudas D."/>
            <person name="Copeland A."/>
            <person name="Barry K.W."/>
            <person name="Cichocki N."/>
            <person name="Veneault-Fourrey C."/>
            <person name="LaButti K."/>
            <person name="Lindquist E.A."/>
            <person name="Lipzen A."/>
            <person name="Lundell T."/>
            <person name="Morin E."/>
            <person name="Murat C."/>
            <person name="Riley R."/>
            <person name="Ohm R."/>
            <person name="Sun H."/>
            <person name="Tunlid A."/>
            <person name="Henrissat B."/>
            <person name="Grigoriev I.V."/>
            <person name="Hibbett D.S."/>
            <person name="Martin F."/>
        </authorList>
    </citation>
    <scope>NUCLEOTIDE SEQUENCE [LARGE SCALE GENOMIC DNA]</scope>
    <source>
        <strain evidence="2 3">FD-317 M1</strain>
    </source>
</reference>
<sequence>MVHLTASAVAIALGALNALNAGAAPVESRAESILSTCNNARLGVISGLNSTTNGIQALLQTVGNNDPATTSAANQAIAGLRVAQGGVSTIVKGVLGGVTPDASGVPAVSNGVAAAASALGQINSNDTNVQSNLATIMTSLNSTEVNAQTRRALMIPPSPTQPPAIHLTWTRTLTRTRVQ</sequence>